<comment type="subunit">
    <text evidence="4">Monomer.</text>
</comment>
<feature type="domain" description="MBG" evidence="14">
    <location>
        <begin position="3875"/>
        <end position="3947"/>
    </location>
</feature>
<feature type="domain" description="Carbohydrate-binding module family 96" evidence="15">
    <location>
        <begin position="915"/>
        <end position="1071"/>
    </location>
</feature>
<dbReference type="SUPFAM" id="SSF74650">
    <property type="entry name" value="Galactose mutarotase-like"/>
    <property type="match status" value="3"/>
</dbReference>
<keyword evidence="8" id="KW-0456">Lyase</keyword>
<evidence type="ECO:0000259" key="12">
    <source>
        <dbReference type="Pfam" id="PF02884"/>
    </source>
</evidence>
<dbReference type="Pfam" id="PF05345">
    <property type="entry name" value="He_PIG"/>
    <property type="match status" value="1"/>
</dbReference>
<comment type="similarity">
    <text evidence="3">Belongs to the polysaccharide lyase 8 family.</text>
</comment>
<feature type="domain" description="Polysaccharide lyase 8 N-terminal alpha-helical" evidence="13">
    <location>
        <begin position="2155"/>
        <end position="2411"/>
    </location>
</feature>
<dbReference type="Pfam" id="PF18676">
    <property type="entry name" value="MBG_2"/>
    <property type="match status" value="7"/>
</dbReference>
<feature type="domain" description="Polysaccharide lyase family 8 C-terminal" evidence="12">
    <location>
        <begin position="618"/>
        <end position="685"/>
    </location>
</feature>
<dbReference type="EMBL" id="CP041253">
    <property type="protein sequence ID" value="QDH80466.1"/>
    <property type="molecule type" value="Genomic_DNA"/>
</dbReference>
<dbReference type="InterPro" id="IPR038970">
    <property type="entry name" value="Lyase_8"/>
</dbReference>
<dbReference type="CDD" id="cd01083">
    <property type="entry name" value="GAG_Lyase"/>
    <property type="match status" value="3"/>
</dbReference>
<evidence type="ECO:0000256" key="2">
    <source>
        <dbReference type="ARBA" id="ARBA00004613"/>
    </source>
</evidence>
<dbReference type="NCBIfam" id="TIGR04131">
    <property type="entry name" value="Bac_Flav_CTERM"/>
    <property type="match status" value="1"/>
</dbReference>
<feature type="domain" description="MBG" evidence="14">
    <location>
        <begin position="3717"/>
        <end position="3789"/>
    </location>
</feature>
<feature type="active site" evidence="9">
    <location>
        <position position="240"/>
    </location>
</feature>
<dbReference type="InterPro" id="IPR008964">
    <property type="entry name" value="Invasin/intimin_cell_adhesion"/>
</dbReference>
<feature type="domain" description="Polysaccharide lyase family 8 C-terminal" evidence="12">
    <location>
        <begin position="2717"/>
        <end position="2784"/>
    </location>
</feature>
<dbReference type="SUPFAM" id="SSF49863">
    <property type="entry name" value="Hyaluronate lyase-like, C-terminal domain"/>
    <property type="match status" value="3"/>
</dbReference>
<dbReference type="InterPro" id="IPR003159">
    <property type="entry name" value="Lyase_8_central_dom"/>
</dbReference>
<feature type="domain" description="Polysaccharide lyase family 8 central" evidence="11">
    <location>
        <begin position="1403"/>
        <end position="1650"/>
    </location>
</feature>
<dbReference type="InterPro" id="IPR025667">
    <property type="entry name" value="SprB_repeat"/>
</dbReference>
<feature type="domain" description="Polysaccharide lyase family 8 central" evidence="11">
    <location>
        <begin position="2453"/>
        <end position="2700"/>
    </location>
</feature>
<feature type="domain" description="Carbohydrate-binding module family 96" evidence="15">
    <location>
        <begin position="2832"/>
        <end position="3001"/>
    </location>
</feature>
<dbReference type="InterPro" id="IPR008929">
    <property type="entry name" value="Chondroitin_lyas"/>
</dbReference>
<feature type="domain" description="MBG" evidence="14">
    <location>
        <begin position="3481"/>
        <end position="3552"/>
    </location>
</feature>
<feature type="domain" description="Carbohydrate-binding module family 96" evidence="15">
    <location>
        <begin position="1964"/>
        <end position="2118"/>
    </location>
</feature>
<dbReference type="InterPro" id="IPR004103">
    <property type="entry name" value="Lyase_8_C"/>
</dbReference>
<dbReference type="Gene3D" id="2.60.40.1080">
    <property type="match status" value="1"/>
</dbReference>
<feature type="domain" description="MBG" evidence="14">
    <location>
        <begin position="3638"/>
        <end position="3710"/>
    </location>
</feature>
<dbReference type="Proteomes" id="UP000316614">
    <property type="component" value="Chromosome"/>
</dbReference>
<name>A0A514CKW3_9BACT</name>
<protein>
    <submittedName>
        <fullName evidence="16">DNRLRE domain-containing protein</fullName>
    </submittedName>
</protein>
<dbReference type="InterPro" id="IPR011071">
    <property type="entry name" value="Lyase_8-like_C"/>
</dbReference>
<feature type="domain" description="Polysaccharide lyase 8 N-terminal alpha-helical" evidence="13">
    <location>
        <begin position="1102"/>
        <end position="1361"/>
    </location>
</feature>
<dbReference type="Pfam" id="PF13573">
    <property type="entry name" value="SprB"/>
    <property type="match status" value="4"/>
</dbReference>
<dbReference type="GO" id="GO:0016837">
    <property type="term" value="F:carbon-oxygen lyase activity, acting on polysaccharides"/>
    <property type="evidence" value="ECO:0007669"/>
    <property type="project" value="UniProtKB-ARBA"/>
</dbReference>
<reference evidence="16 17" key="1">
    <citation type="submission" date="2019-06" db="EMBL/GenBank/DDBJ databases">
        <title>Echinicola alkalisoli sp. nov. isolated from saline soil.</title>
        <authorList>
            <person name="Sun J.-Q."/>
            <person name="Xu L."/>
        </authorList>
    </citation>
    <scope>NUCLEOTIDE SEQUENCE [LARGE SCALE GENOMIC DNA]</scope>
    <source>
        <strain evidence="16 17">LN3S3</strain>
    </source>
</reference>
<dbReference type="NCBIfam" id="NF033679">
    <property type="entry name" value="DNRLRE_dom"/>
    <property type="match status" value="5"/>
</dbReference>
<evidence type="ECO:0000313" key="16">
    <source>
        <dbReference type="EMBL" id="QDH80466.1"/>
    </source>
</evidence>
<evidence type="ECO:0000256" key="8">
    <source>
        <dbReference type="ARBA" id="ARBA00023239"/>
    </source>
</evidence>
<evidence type="ECO:0000256" key="4">
    <source>
        <dbReference type="ARBA" id="ARBA00011245"/>
    </source>
</evidence>
<comment type="subcellular location">
    <subcellularLocation>
        <location evidence="2">Secreted</location>
    </subcellularLocation>
</comment>
<evidence type="ECO:0000259" key="13">
    <source>
        <dbReference type="Pfam" id="PF08124"/>
    </source>
</evidence>
<dbReference type="Gene3D" id="2.60.220.10">
    <property type="entry name" value="Polysaccharide lyase family 8-like, C-terminal"/>
    <property type="match status" value="3"/>
</dbReference>
<evidence type="ECO:0000256" key="9">
    <source>
        <dbReference type="PIRSR" id="PIRSR638970-1"/>
    </source>
</evidence>
<evidence type="ECO:0000256" key="3">
    <source>
        <dbReference type="ARBA" id="ARBA00006699"/>
    </source>
</evidence>
<proteinExistence type="inferred from homology"/>
<dbReference type="InterPro" id="IPR011013">
    <property type="entry name" value="Gal_mutarotase_sf_dom"/>
</dbReference>
<evidence type="ECO:0000259" key="11">
    <source>
        <dbReference type="Pfam" id="PF02278"/>
    </source>
</evidence>
<dbReference type="GO" id="GO:0005975">
    <property type="term" value="P:carbohydrate metabolic process"/>
    <property type="evidence" value="ECO:0007669"/>
    <property type="project" value="InterPro"/>
</dbReference>
<dbReference type="InterPro" id="IPR012970">
    <property type="entry name" value="Lyase_8_alpha_N"/>
</dbReference>
<feature type="active site" evidence="9">
    <location>
        <position position="303"/>
    </location>
</feature>
<evidence type="ECO:0000256" key="6">
    <source>
        <dbReference type="ARBA" id="ARBA00022729"/>
    </source>
</evidence>
<dbReference type="InterPro" id="IPR014718">
    <property type="entry name" value="GH-type_carb-bd"/>
</dbReference>
<dbReference type="Pfam" id="PF24517">
    <property type="entry name" value="CBM96"/>
    <property type="match status" value="5"/>
</dbReference>
<feature type="domain" description="Polysaccharide lyase 8 N-terminal alpha-helical" evidence="13">
    <location>
        <begin position="53"/>
        <end position="312"/>
    </location>
</feature>
<feature type="domain" description="Polysaccharide lyase family 8 central" evidence="11">
    <location>
        <begin position="354"/>
        <end position="601"/>
    </location>
</feature>
<evidence type="ECO:0000259" key="15">
    <source>
        <dbReference type="Pfam" id="PF24517"/>
    </source>
</evidence>
<evidence type="ECO:0000256" key="5">
    <source>
        <dbReference type="ARBA" id="ARBA00022525"/>
    </source>
</evidence>
<evidence type="ECO:0000313" key="17">
    <source>
        <dbReference type="Proteomes" id="UP000316614"/>
    </source>
</evidence>
<dbReference type="GO" id="GO:0005576">
    <property type="term" value="C:extracellular region"/>
    <property type="evidence" value="ECO:0007669"/>
    <property type="project" value="UniProtKB-SubCell"/>
</dbReference>
<keyword evidence="5" id="KW-0964">Secreted</keyword>
<dbReference type="Pfam" id="PF13585">
    <property type="entry name" value="CHU_C"/>
    <property type="match status" value="1"/>
</dbReference>
<dbReference type="Pfam" id="PF02884">
    <property type="entry name" value="Lyase_8_C"/>
    <property type="match status" value="3"/>
</dbReference>
<dbReference type="InterPro" id="IPR026341">
    <property type="entry name" value="T9SS_type_B"/>
</dbReference>
<keyword evidence="7" id="KW-0106">Calcium</keyword>
<evidence type="ECO:0000259" key="14">
    <source>
        <dbReference type="Pfam" id="PF18676"/>
    </source>
</evidence>
<dbReference type="PANTHER" id="PTHR38481:SF1">
    <property type="entry name" value="HYALURONATE LYASE"/>
    <property type="match status" value="1"/>
</dbReference>
<accession>A0A514CKW3</accession>
<feature type="domain" description="MBG" evidence="14">
    <location>
        <begin position="3954"/>
        <end position="4026"/>
    </location>
</feature>
<dbReference type="SUPFAM" id="SSF49373">
    <property type="entry name" value="Invasin/intimin cell-adhesion fragments"/>
    <property type="match status" value="1"/>
</dbReference>
<feature type="active site" evidence="9">
    <location>
        <position position="249"/>
    </location>
</feature>
<dbReference type="InterPro" id="IPR013783">
    <property type="entry name" value="Ig-like_fold"/>
</dbReference>
<dbReference type="Gene3D" id="2.70.98.10">
    <property type="match status" value="3"/>
</dbReference>
<dbReference type="Pfam" id="PF08124">
    <property type="entry name" value="Lyase_8_N"/>
    <property type="match status" value="3"/>
</dbReference>
<keyword evidence="6 10" id="KW-0732">Signal</keyword>
<gene>
    <name evidence="16" type="ORF">FKX85_16025</name>
</gene>
<dbReference type="InterPro" id="IPR041286">
    <property type="entry name" value="MBG_2"/>
</dbReference>
<dbReference type="Gene3D" id="2.60.40.10">
    <property type="entry name" value="Immunoglobulins"/>
    <property type="match status" value="1"/>
</dbReference>
<feature type="domain" description="MBG" evidence="14">
    <location>
        <begin position="3796"/>
        <end position="3868"/>
    </location>
</feature>
<dbReference type="OrthoDB" id="6394136at2"/>
<dbReference type="SUPFAM" id="SSF48230">
    <property type="entry name" value="Chondroitin AC/alginate lyase"/>
    <property type="match status" value="3"/>
</dbReference>
<evidence type="ECO:0000256" key="7">
    <source>
        <dbReference type="ARBA" id="ARBA00022837"/>
    </source>
</evidence>
<dbReference type="RefSeq" id="WP_141615699.1">
    <property type="nucleotide sequence ID" value="NZ_CP041253.1"/>
</dbReference>
<dbReference type="Gene3D" id="1.50.10.100">
    <property type="entry name" value="Chondroitin AC/alginate lyase"/>
    <property type="match status" value="3"/>
</dbReference>
<dbReference type="GO" id="GO:0030246">
    <property type="term" value="F:carbohydrate binding"/>
    <property type="evidence" value="ECO:0007669"/>
    <property type="project" value="InterPro"/>
</dbReference>
<feature type="domain" description="Carbohydrate-binding module family 96" evidence="15">
    <location>
        <begin position="733"/>
        <end position="902"/>
    </location>
</feature>
<feature type="domain" description="MBG" evidence="14">
    <location>
        <begin position="3559"/>
        <end position="3631"/>
    </location>
</feature>
<comment type="cofactor">
    <cofactor evidence="1">
        <name>Ca(2+)</name>
        <dbReference type="ChEBI" id="CHEBI:29108"/>
    </cofactor>
</comment>
<feature type="domain" description="Polysaccharide lyase family 8 C-terminal" evidence="12">
    <location>
        <begin position="1667"/>
        <end position="1734"/>
    </location>
</feature>
<dbReference type="Pfam" id="PF02278">
    <property type="entry name" value="Lyase_8"/>
    <property type="match status" value="3"/>
</dbReference>
<dbReference type="Gene3D" id="3.30.160.710">
    <property type="match status" value="6"/>
</dbReference>
<feature type="domain" description="Carbohydrate-binding module family 96" evidence="15">
    <location>
        <begin position="1782"/>
        <end position="1951"/>
    </location>
</feature>
<keyword evidence="17" id="KW-1185">Reference proteome</keyword>
<feature type="chain" id="PRO_5022059564" evidence="10">
    <location>
        <begin position="27"/>
        <end position="4302"/>
    </location>
</feature>
<evidence type="ECO:0000256" key="1">
    <source>
        <dbReference type="ARBA" id="ARBA00001913"/>
    </source>
</evidence>
<dbReference type="KEGG" id="echi:FKX85_16025"/>
<dbReference type="InterPro" id="IPR055372">
    <property type="entry name" value="CBM96"/>
</dbReference>
<sequence>MMKVLLKPLIAIVFLFLIGLSGLVHAQSDPETSEIDIIQERFYQGFISSPSVESNDQNVTNLMASQEGDGSWSDIDYQSNAQSIWPPGDHLYRLEIYARSYSNPASDYYNSADLLSRIETTITYWLNLDPEPSSTNWFFYAISVPKDIGNTLIALREAPNGISTAMENDLLDWMTKSNRPFSDFTESGGPNLTDVAQHYMMRACITNDEHLLSETVEAVSASIKIDPESGIQPDNSFKAHGPQLYTYGYGTEFIKGIGVIGNSVVGTSFAFPVGKMAIFSDFMRKGFMKPVRGQYVDFNNFGRGISRPNNARAQPSIIAPISQIDLPEHKSEYEDAIARMKGEKDASYNIVPEHYHYWTTDYSLHIRPEYTFGLRSVSRRTAKSEAGNGENEKGHFLAEGVTYIGVSGDEYYNIYPTWDWNKIPGTTTPEITSYPKRPQWGGNLGTSSFVGGVSDGVYGVSAYAMDDYGTRAKKSWFFFDDEIVCLGSGIEATAAEAINTTVNQSHLTTDVNVSTTGGTSVLSSGMRSYNGDLKWVTQGNVGYLFPSGGNISLSNQTQTGTWKSINTSQSDAEVSHEVFKLWFNHGVAPQDASYSYVVLPGKGTPTAMQGYDQSRIDILVNSDSVQAVLHRTLNILQVVFYKAATLKYGDVLLKADRACTVMLTDPGSAEVAASVADPAQTHSELNLVYKNGVLGEPRTLTMTLPSGDYAGSTVSGKINSTLPVYVPPAPPIMSLVAIADSYVRDGSHSSKNYGTETGLVVKDNPSSYLRESLLKFDLSALPAQTDSVVLRLYVKETNADIEKGVKWKFYKVPNDWSETSVSYDDKPAATGDPIGEVRGSSAGTYVKLNVSGALQDHSTDQLSLLVVADLSSFSSGGNSSWTDATFASRESTEEGIRPQLLVYGDAPEEAVTGSVVAEADAFVDKDNPDNNYGSNGYMAAQQDRRDIFLRFDISDVDPDKVTSAKMRVFFKNDETSVGLNLHPVADNTWEETGITWNNAPAGGDVIATVSGESKAKQEAAAFDITSQLQNYQSDGEPGYITFKISSASGSGVYLDFYTRNSPETEYHPKLVYEEGGTTASTSEIDIIQERIYQGFISSPSVESNDQNVANLMASQEEDGSWSDIDYQSNAQSIWPPGNHFSRLEVYARSYSNPASDYYNSPELLSTIETTITYWLELDPEPSSTNWFFYTIGVPKDIGNTLIALREAPNGISTAMENDLIAVMTKGHPITHGYITGSASNTTDVAQHQIMRACLTDNAALLSEAVDAVTAWIKIDVEAGIQPDNSFKAHGPQLYTYGYGTEFIKGIGVIGNSVVGTSFAFPAGKMAIFSDFMRKGFMEPVRGRYVDFNVFGRGISRPNNARAQPNIIAPISQIDLPEHKSEYEDAIARMKGEKDASYNIVPEHYHYWTTDYSLHIRPEYTFGLRSVSRRTAKSESGNGENIKGNFMTEGVTYIGVSGDEYYNIYPTWDWNKIPGTTTPEITSFPSRTSWGSNLGTSSFVGGVSDGVYGVSAYAMDDYGTRAKKSWFFFDDEIVCLGSGIEATAAEAINTTVNQSHLTTDVNVSTTGGASVLSSGIRSYNGDLKWVTQGNVGYLFPSGGNINLSNQTQTGTWKSINTNQSDAEVSHEVFKLWFNHGVAPQDASYSYVVLPGKGTPAAMQSYDQSRIDILVNSDSVQAVLHRTLNILQVVFYKAATLKYGDVLLKADRACTVMLTDPGSAEVAASVADPAQTHSELNLVYKNGVLGEPRTLTMTLPSGDYAGSTVSGKINSALPVYVPPAPPVMSLVAIEDSYVRDGVHSSKNFGTETGLVVKDNPSSYLRESLLKFDLSGLPVQTDSVVLRLYVKGANTDIEKGVRWKFYKVADDWGETTVTYDNRPAATGDPIGEVWGSSAGTYVTLNVSGALQDHGTGQLSLLVAADLSSFSSGGNTGWTDATFASRESTAEETRPQLLVYGDAPEEAVTGSVVAEADAFVDKNNPDTNYGSNSYMAAQQDRRDIFLRFDISDIDPDKVTSAKMLVFFQNDETSVGLNLHPVADNTWGETGITWNNAPAGGGVIATVSGESKAKQEAAAFDITSQLQNYQSDGEPGYITFKISSVSWAYLDFYTINSPETEYRPKIVYEEGDPSGTTASNSEIDIIEERFYQKFLSSESVGSNDQKVVVLSDSQNADGSWPDIDYQSQDNVIWPPGRHFKMLEVYVRSYTNPESAYYRSAELLQRIETTITYWVELNPEPESVNWYHGTIGLPKRIGQILIALRQVPETIPVMLENELLAWMTKGLPITHQYMVGSASNTSDVAQHQIMRACLTDDPVLLSETVDVVTAWIKIDIKAGIQPDYSFKAHGSQLYIYGYGSEFIKGIGLIGSVISGTSYAFSAEKMAILSNFVRKGFIKPLRGGFADLNNFGRGITRPNNGKAPKSLIGTISVIDLPEHKSEYDDAIARMTGEKEPSYNLSPEHTHYWTTDYSLHLRPEYTFGLRLVSNRTIKSEGSSTENLKGHFLAEGVTYIAVDGDEYYNIYPTWDWNKIPGTTTPEITSFPTRPSWWNDKGVASFVGGVSDGVYGVSAYAMDDYGTRAKKSWFFFDDEIVCLGSGIEATAAEAINTTVNQSHLTTDVNVSTTGGASVLSSGIRSYNGDLKWVTQGNVGYLFPSGGNINLSNQTQTGTWKSINTNQSDAEVSHEVFKLWFNHGVAPQDASYSYVVLPGKGTPAAMQSYDQSRIDILVNSDSVQAVLHRTLNILQVVFYKAATLKYGDVLLKADRACTVMLTDPGSAEVAASVADPAQTHSELNLVYKNGVLGEPRTLTMTLPSGDYAGSTVSGKINSTLPVYVPPAPPIMSLVAIADSYVRDGSHSSKNYGTETGLVVKDNPSSYLRESLLKFDLSALPVQTDSVVLRLYVKETNADIEKGVKWKFYKVADDWGETTVTYDNRPAATGDPIGEVRGSSAGTYVKLNVSGALQDHGTDQLSLLVVADLSSFSSGGNSSWTDATFGSRESTEEGIRPQLLVYGELPLAITGHSQTNVSCSGGADGSATISVDGGSGNYTYLWSPSGGTGVKATGLAAGEYTVTVTDSNGLTVTQSFEITQAETSMHVHPTQNNVSCNGGSDGSATVSVTGGSEDYTYSWSTGGSDATATELTAGTYTVTVTDGFGCTVTKSFEITEPEALVATLSAQNSVSCNGGSDGLATVSVTGGSGDYTYSWSTGGSDATATGLTAGTYTVTVTDGNNCTVTKPVEITEAETSMHVHPTQNNVSCNGGSDGSATVSVTGGSEDYTYSWSTGGSGATATELTAGTYTVTVTDGFGCAVTQSFEITEPDPIVFHGKRLSNGKAGRTYDETVSASGSQGEFTYSIQSGKLPVGLNLSSTGHISGIPEEAGDFIIEISVADKCSSEHASFSIEIAKQNQSLTFKPFPSGVMYGEGSINVDAGASSGLKVKYTSSNPSVAVINGQQVDIVGAGTATITAVQEGNDEFESASKDQELTVGLRSINVTVDRKHKTYGEPDPVLTYTATGFANGEDESILRGSLDRVSGEGTGTYAIRQGTLSVGSNYTINFEGADFSISPAALKVKADSHSKIYGEGDPVFTVGYEGFVNGEDKTVLGGSLSVKRAAGEDAGSYAVTPSGYTAKNYTIDYADGNLEIVPAALKVKADSHSKIYGEGDPMFTVGYEGFVNGEDKAVLGGSLSVKRADGEDAGSYAVIPSGYTAENYTIDYADGNLEIVPAALKVKADSHSKIYGEGDPMFTVGYEGFVNGEDKTVLGGSLSVKRADGEDAGSYAVIPSGYTAENYTIDYADGNLEIVPAALKVKADSHSKIYGEGDPMFTVGYEGFVNGEDKTVLGGSLSVKRADGEDAGSYAVTPSGYTAENYTIDYADGNLEIVPAALKVKADSHSKIYGEGDPMFTVGYEGFVNGEDKTVLGGNLSVKRAAGEDAGSYAVTPSGYTAENYTIDYADGNLEIVPAALKVKADSHSKIYGEGDPMLTYKAMGFTNHDDSAVLTGELSRTAGDDLGSYPINIGTLSAGDNYAIQFEGALFTIEPVQIEEIFTPAPVEVAWGVSPGEVNLPENVLIRTRHDEMINLAVIWDKGPINLRSRGTYQITGELVLPKSIDDNTPEPYMDVTVLAKPVPTDITLDHDQFEASVDHTPIAVGACTVIDPVDSQHTLGLVPKAADNRYFSLSGTTLYWDSEETVAGKTSFDLLLQVTDADGNIMEKTFTVTRLRKPLNEVVIYNSFTPDNNGSNDSWGVSELQLYTEVRFMIFERSGKRVFYTEDPKKRWDGTYNGNKMPSGTYFWVIEVKETGEVRKGTLNLLR</sequence>
<organism evidence="16 17">
    <name type="scientific">Echinicola soli</name>
    <dbReference type="NCBI Taxonomy" id="2591634"/>
    <lineage>
        <taxon>Bacteria</taxon>
        <taxon>Pseudomonadati</taxon>
        <taxon>Bacteroidota</taxon>
        <taxon>Cytophagia</taxon>
        <taxon>Cytophagales</taxon>
        <taxon>Cyclobacteriaceae</taxon>
        <taxon>Echinicola</taxon>
    </lineage>
</organism>
<feature type="signal peptide" evidence="10">
    <location>
        <begin position="1"/>
        <end position="26"/>
    </location>
</feature>
<dbReference type="Gene3D" id="2.60.40.740">
    <property type="match status" value="3"/>
</dbReference>
<evidence type="ECO:0000256" key="10">
    <source>
        <dbReference type="SAM" id="SignalP"/>
    </source>
</evidence>
<dbReference type="PANTHER" id="PTHR38481">
    <property type="entry name" value="HYALURONATE LYASE"/>
    <property type="match status" value="1"/>
</dbReference>